<dbReference type="EMBL" id="JALJOS010000058">
    <property type="protein sequence ID" value="KAK9818616.1"/>
    <property type="molecule type" value="Genomic_DNA"/>
</dbReference>
<comment type="caution">
    <text evidence="1">The sequence shown here is derived from an EMBL/GenBank/DDBJ whole genome shotgun (WGS) entry which is preliminary data.</text>
</comment>
<evidence type="ECO:0000313" key="2">
    <source>
        <dbReference type="Proteomes" id="UP001438707"/>
    </source>
</evidence>
<keyword evidence="2" id="KW-1185">Reference proteome</keyword>
<reference evidence="1 2" key="1">
    <citation type="journal article" date="2024" name="Nat. Commun.">
        <title>Phylogenomics reveals the evolutionary origins of lichenization in chlorophyte algae.</title>
        <authorList>
            <person name="Puginier C."/>
            <person name="Libourel C."/>
            <person name="Otte J."/>
            <person name="Skaloud P."/>
            <person name="Haon M."/>
            <person name="Grisel S."/>
            <person name="Petersen M."/>
            <person name="Berrin J.G."/>
            <person name="Delaux P.M."/>
            <person name="Dal Grande F."/>
            <person name="Keller J."/>
        </authorList>
    </citation>
    <scope>NUCLEOTIDE SEQUENCE [LARGE SCALE GENOMIC DNA]</scope>
    <source>
        <strain evidence="1 2">SAG 2145</strain>
    </source>
</reference>
<accession>A0AAW1Q9D6</accession>
<organism evidence="1 2">
    <name type="scientific">Apatococcus lobatus</name>
    <dbReference type="NCBI Taxonomy" id="904363"/>
    <lineage>
        <taxon>Eukaryota</taxon>
        <taxon>Viridiplantae</taxon>
        <taxon>Chlorophyta</taxon>
        <taxon>core chlorophytes</taxon>
        <taxon>Trebouxiophyceae</taxon>
        <taxon>Chlorellales</taxon>
        <taxon>Chlorellaceae</taxon>
        <taxon>Apatococcus</taxon>
    </lineage>
</organism>
<name>A0AAW1Q9D6_9CHLO</name>
<dbReference type="Proteomes" id="UP001438707">
    <property type="component" value="Unassembled WGS sequence"/>
</dbReference>
<protein>
    <submittedName>
        <fullName evidence="1">Uncharacterized protein</fullName>
    </submittedName>
</protein>
<proteinExistence type="predicted"/>
<dbReference type="AlphaFoldDB" id="A0AAW1Q9D6"/>
<evidence type="ECO:0000313" key="1">
    <source>
        <dbReference type="EMBL" id="KAK9818616.1"/>
    </source>
</evidence>
<sequence length="134" mass="13894">MKGGGCEGWAQEAAAVARASCCSLYLWTSAAECHLQDSWVVQECCRGSACQCIFEAPAKPSSLPGHIILAFSHALSPTGRLQARASLTLPPLKVPPKPSPTATAPPTLLGVSISQHEIGLTFDAARAGVDILAV</sequence>
<gene>
    <name evidence="1" type="ORF">WJX74_002042</name>
</gene>